<sequence length="136" mass="16161">MRSKRLKLIAMVLVVTISAGIIWILTRQNPIGPDTFNQIKIGMPIEEVRATIILPPGEYEKISIPVKIYEEEVKTKIEGSKFSDYEIAQVHRWLFMWHQTTIYYDSDYRVVHIYRSKFEPVKWNLKTWLAIFINKF</sequence>
<organism evidence="2">
    <name type="scientific">Tuwongella immobilis</name>
    <dbReference type="NCBI Taxonomy" id="692036"/>
    <lineage>
        <taxon>Bacteria</taxon>
        <taxon>Pseudomonadati</taxon>
        <taxon>Planctomycetota</taxon>
        <taxon>Planctomycetia</taxon>
        <taxon>Gemmatales</taxon>
        <taxon>Gemmataceae</taxon>
        <taxon>Tuwongella</taxon>
    </lineage>
</organism>
<keyword evidence="1" id="KW-0812">Transmembrane</keyword>
<proteinExistence type="predicted"/>
<dbReference type="InParanoid" id="A0A6C2YRW7"/>
<evidence type="ECO:0000313" key="3">
    <source>
        <dbReference type="Proteomes" id="UP000464378"/>
    </source>
</evidence>
<dbReference type="AlphaFoldDB" id="A0A6C2YRW7"/>
<dbReference type="RefSeq" id="WP_162658794.1">
    <property type="nucleotide sequence ID" value="NZ_LR593887.1"/>
</dbReference>
<dbReference type="EMBL" id="LR593887">
    <property type="protein sequence ID" value="VTS04612.1"/>
    <property type="molecule type" value="Genomic_DNA"/>
</dbReference>
<keyword evidence="1" id="KW-0472">Membrane</keyword>
<name>A0A6C2YRW7_9BACT</name>
<gene>
    <name evidence="2" type="ORF">GMBLW1_03380</name>
</gene>
<dbReference type="Proteomes" id="UP000464378">
    <property type="component" value="Chromosome"/>
</dbReference>
<reference evidence="2" key="1">
    <citation type="submission" date="2019-04" db="EMBL/GenBank/DDBJ databases">
        <authorList>
            <consortium name="Science for Life Laboratories"/>
        </authorList>
    </citation>
    <scope>NUCLEOTIDE SEQUENCE</scope>
    <source>
        <strain evidence="2">MBLW1</strain>
    </source>
</reference>
<keyword evidence="1" id="KW-1133">Transmembrane helix</keyword>
<feature type="transmembrane region" description="Helical" evidence="1">
    <location>
        <begin position="7"/>
        <end position="25"/>
    </location>
</feature>
<keyword evidence="3" id="KW-1185">Reference proteome</keyword>
<protein>
    <submittedName>
        <fullName evidence="2">Uncharacterized protein</fullName>
    </submittedName>
</protein>
<dbReference type="KEGG" id="tim:GMBLW1_03380"/>
<dbReference type="EMBL" id="LR586016">
    <property type="protein sequence ID" value="VIP03622.1"/>
    <property type="molecule type" value="Genomic_DNA"/>
</dbReference>
<accession>A0A6C2YRW7</accession>
<evidence type="ECO:0000313" key="2">
    <source>
        <dbReference type="EMBL" id="VIP03622.1"/>
    </source>
</evidence>
<evidence type="ECO:0000256" key="1">
    <source>
        <dbReference type="SAM" id="Phobius"/>
    </source>
</evidence>